<proteinExistence type="inferred from homology"/>
<dbReference type="Pfam" id="PF14602">
    <property type="entry name" value="Hexapep_2"/>
    <property type="match status" value="1"/>
</dbReference>
<organism evidence="3 4">
    <name type="scientific">Piscinibacter terrae</name>
    <dbReference type="NCBI Taxonomy" id="2496871"/>
    <lineage>
        <taxon>Bacteria</taxon>
        <taxon>Pseudomonadati</taxon>
        <taxon>Pseudomonadota</taxon>
        <taxon>Betaproteobacteria</taxon>
        <taxon>Burkholderiales</taxon>
        <taxon>Sphaerotilaceae</taxon>
        <taxon>Piscinibacter</taxon>
    </lineage>
</organism>
<gene>
    <name evidence="3" type="ORF">DZC73_13905</name>
</gene>
<dbReference type="Gene3D" id="2.160.10.10">
    <property type="entry name" value="Hexapeptide repeat proteins"/>
    <property type="match status" value="1"/>
</dbReference>
<dbReference type="EMBL" id="QUSW01000003">
    <property type="protein sequence ID" value="RQP24632.1"/>
    <property type="molecule type" value="Genomic_DNA"/>
</dbReference>
<sequence length="225" mass="24625">MEGIVIFGAGKIAEVAHGYFSRDDARPVVGFTCDRAHCRGSSFLDLPLWPFDEIERHFPPDRFEMFVGIGYHDLNALRADRCEQARQRGYRLASYICAQAWLPQGLQHGDNCLILDRVTVQPGARLGRNVALWSGVTVGHHSHVEDDCWIAAGATVGGSSVIGQGSFVGLNATVGHEVSIGRRCLLGARTLVTKPVPDERVVADADSATLRLDSTRFLQISKLRT</sequence>
<evidence type="ECO:0000313" key="3">
    <source>
        <dbReference type="EMBL" id="RQP24632.1"/>
    </source>
</evidence>
<comment type="similarity">
    <text evidence="1">Belongs to the transferase hexapeptide repeat family.</text>
</comment>
<dbReference type="SUPFAM" id="SSF51161">
    <property type="entry name" value="Trimeric LpxA-like enzymes"/>
    <property type="match status" value="1"/>
</dbReference>
<name>A0A3N7J104_9BURK</name>
<protein>
    <submittedName>
        <fullName evidence="3">Transferase</fullName>
    </submittedName>
</protein>
<dbReference type="OrthoDB" id="1115300at2"/>
<dbReference type="CDD" id="cd03360">
    <property type="entry name" value="LbH_AT_putative"/>
    <property type="match status" value="1"/>
</dbReference>
<dbReference type="InterPro" id="IPR020019">
    <property type="entry name" value="AcTrfase_PglD-like"/>
</dbReference>
<dbReference type="PANTHER" id="PTHR43300:SF4">
    <property type="entry name" value="ACYL-[ACYL-CARRIER-PROTEIN]--UDP-N-ACETYLGLUCOSAMINE O-ACYLTRANSFERASE"/>
    <property type="match status" value="1"/>
</dbReference>
<reference evidence="3 4" key="1">
    <citation type="submission" date="2018-08" db="EMBL/GenBank/DDBJ databases">
        <authorList>
            <person name="Khan S.A."/>
            <person name="Jeon C.O."/>
            <person name="Chun B.H."/>
            <person name="Jeong S.E."/>
        </authorList>
    </citation>
    <scope>NUCLEOTIDE SEQUENCE [LARGE SCALE GENOMIC DNA]</scope>
    <source>
        <strain evidence="3 4">S-16</strain>
    </source>
</reference>
<evidence type="ECO:0000256" key="2">
    <source>
        <dbReference type="PIRSR" id="PIRSR620019-2"/>
    </source>
</evidence>
<dbReference type="Proteomes" id="UP000267464">
    <property type="component" value="Unassembled WGS sequence"/>
</dbReference>
<dbReference type="AlphaFoldDB" id="A0A3N7J104"/>
<reference evidence="3 4" key="2">
    <citation type="submission" date="2018-12" db="EMBL/GenBank/DDBJ databases">
        <title>Rhizobacter gummiphilus sp. nov., a rubber-degrading bacterium isolated from the soil of a botanical garden in Japan.</title>
        <authorList>
            <person name="Shunsuke S.S."/>
        </authorList>
    </citation>
    <scope>NUCLEOTIDE SEQUENCE [LARGE SCALE GENOMIC DNA]</scope>
    <source>
        <strain evidence="3 4">S-16</strain>
    </source>
</reference>
<keyword evidence="4" id="KW-1185">Reference proteome</keyword>
<feature type="binding site" evidence="2">
    <location>
        <position position="70"/>
    </location>
    <ligand>
        <name>substrate</name>
    </ligand>
</feature>
<dbReference type="InterPro" id="IPR011004">
    <property type="entry name" value="Trimer_LpxA-like_sf"/>
</dbReference>
<accession>A0A3N7J104</accession>
<comment type="caution">
    <text evidence="3">The sequence shown here is derived from an EMBL/GenBank/DDBJ whole genome shotgun (WGS) entry which is preliminary data.</text>
</comment>
<evidence type="ECO:0000256" key="1">
    <source>
        <dbReference type="ARBA" id="ARBA00007274"/>
    </source>
</evidence>
<dbReference type="Pfam" id="PF00132">
    <property type="entry name" value="Hexapep"/>
    <property type="match status" value="1"/>
</dbReference>
<dbReference type="PANTHER" id="PTHR43300">
    <property type="entry name" value="ACETYLTRANSFERASE"/>
    <property type="match status" value="1"/>
</dbReference>
<dbReference type="InterPro" id="IPR001451">
    <property type="entry name" value="Hexapep"/>
</dbReference>
<evidence type="ECO:0000313" key="4">
    <source>
        <dbReference type="Proteomes" id="UP000267464"/>
    </source>
</evidence>
<dbReference type="InterPro" id="IPR050179">
    <property type="entry name" value="Trans_hexapeptide_repeat"/>
</dbReference>
<dbReference type="GO" id="GO:0016740">
    <property type="term" value="F:transferase activity"/>
    <property type="evidence" value="ECO:0007669"/>
    <property type="project" value="UniProtKB-KW"/>
</dbReference>
<keyword evidence="3" id="KW-0808">Transferase</keyword>